<organism evidence="2 3">
    <name type="scientific">Candidatus Amesbacteria bacterium RIFOXYB1_FULL_44_23</name>
    <dbReference type="NCBI Taxonomy" id="1797263"/>
    <lineage>
        <taxon>Bacteria</taxon>
        <taxon>Candidatus Amesiibacteriota</taxon>
    </lineage>
</organism>
<proteinExistence type="predicted"/>
<evidence type="ECO:0000256" key="1">
    <source>
        <dbReference type="SAM" id="Phobius"/>
    </source>
</evidence>
<name>A0A1F4ZUK5_9BACT</name>
<feature type="transmembrane region" description="Helical" evidence="1">
    <location>
        <begin position="45"/>
        <end position="62"/>
    </location>
</feature>
<dbReference type="Proteomes" id="UP000176424">
    <property type="component" value="Unassembled WGS sequence"/>
</dbReference>
<protein>
    <submittedName>
        <fullName evidence="2">Uncharacterized protein</fullName>
    </submittedName>
</protein>
<gene>
    <name evidence="2" type="ORF">A2397_04850</name>
</gene>
<keyword evidence="1" id="KW-1133">Transmembrane helix</keyword>
<keyword evidence="1" id="KW-0812">Transmembrane</keyword>
<comment type="caution">
    <text evidence="2">The sequence shown here is derived from an EMBL/GenBank/DDBJ whole genome shotgun (WGS) entry which is preliminary data.</text>
</comment>
<feature type="transmembrane region" description="Helical" evidence="1">
    <location>
        <begin position="6"/>
        <end position="30"/>
    </location>
</feature>
<sequence length="138" mass="15234">MTPETIILPFFYAAYLIFFLLALIGIFGLISKKISLSQLLVKRNIAIYIGLGIIIFLMIHAYELFCIDIICMALEGQPLSPRCGFTCAGLTESQTMIFYPTYSLIRSMAIPISILLSLFGSAGLLTLKAKSNKSQSPQ</sequence>
<reference evidence="2 3" key="1">
    <citation type="journal article" date="2016" name="Nat. Commun.">
        <title>Thousands of microbial genomes shed light on interconnected biogeochemical processes in an aquifer system.</title>
        <authorList>
            <person name="Anantharaman K."/>
            <person name="Brown C.T."/>
            <person name="Hug L.A."/>
            <person name="Sharon I."/>
            <person name="Castelle C.J."/>
            <person name="Probst A.J."/>
            <person name="Thomas B.C."/>
            <person name="Singh A."/>
            <person name="Wilkins M.J."/>
            <person name="Karaoz U."/>
            <person name="Brodie E.L."/>
            <person name="Williams K.H."/>
            <person name="Hubbard S.S."/>
            <person name="Banfield J.F."/>
        </authorList>
    </citation>
    <scope>NUCLEOTIDE SEQUENCE [LARGE SCALE GENOMIC DNA]</scope>
</reference>
<dbReference type="EMBL" id="MEXR01000015">
    <property type="protein sequence ID" value="OGD10045.1"/>
    <property type="molecule type" value="Genomic_DNA"/>
</dbReference>
<dbReference type="AlphaFoldDB" id="A0A1F4ZUK5"/>
<accession>A0A1F4ZUK5</accession>
<feature type="transmembrane region" description="Helical" evidence="1">
    <location>
        <begin position="108"/>
        <end position="127"/>
    </location>
</feature>
<keyword evidence="1" id="KW-0472">Membrane</keyword>
<evidence type="ECO:0000313" key="2">
    <source>
        <dbReference type="EMBL" id="OGD10045.1"/>
    </source>
</evidence>
<evidence type="ECO:0000313" key="3">
    <source>
        <dbReference type="Proteomes" id="UP000176424"/>
    </source>
</evidence>